<dbReference type="InterPro" id="IPR000965">
    <property type="entry name" value="GPR_dom"/>
</dbReference>
<keyword evidence="2 7" id="KW-0028">Amino-acid biosynthesis</keyword>
<dbReference type="EMBL" id="CP123443">
    <property type="protein sequence ID" value="WGK68114.1"/>
    <property type="molecule type" value="Genomic_DNA"/>
</dbReference>
<comment type="pathway">
    <text evidence="1 7">Amino-acid biosynthesis; L-proline biosynthesis; L-glutamate 5-semialdehyde from L-glutamate: step 2/2.</text>
</comment>
<reference evidence="8 9" key="1">
    <citation type="submission" date="2023-04" db="EMBL/GenBank/DDBJ databases">
        <title>Spirochaete genome identified in red abalone sample constitutes a novel genus.</title>
        <authorList>
            <person name="Sharma S.P."/>
            <person name="Purcell C.M."/>
            <person name="Hyde J.R."/>
            <person name="Severin A.J."/>
        </authorList>
    </citation>
    <scope>NUCLEOTIDE SEQUENCE [LARGE SCALE GENOMIC DNA]</scope>
    <source>
        <strain evidence="8 9">SP-2023</strain>
    </source>
</reference>
<comment type="function">
    <text evidence="7">Catalyzes the NADPH-dependent reduction of L-glutamate 5-phosphate into L-glutamate 5-semialdehyde and phosphate. The product spontaneously undergoes cyclization to form 1-pyrroline-5-carboxylate.</text>
</comment>
<evidence type="ECO:0000256" key="7">
    <source>
        <dbReference type="HAMAP-Rule" id="MF_00412"/>
    </source>
</evidence>
<comment type="catalytic activity">
    <reaction evidence="6 7">
        <text>L-glutamate 5-semialdehyde + phosphate + NADP(+) = L-glutamyl 5-phosphate + NADPH + H(+)</text>
        <dbReference type="Rhea" id="RHEA:19541"/>
        <dbReference type="ChEBI" id="CHEBI:15378"/>
        <dbReference type="ChEBI" id="CHEBI:43474"/>
        <dbReference type="ChEBI" id="CHEBI:57783"/>
        <dbReference type="ChEBI" id="CHEBI:58066"/>
        <dbReference type="ChEBI" id="CHEBI:58274"/>
        <dbReference type="ChEBI" id="CHEBI:58349"/>
        <dbReference type="EC" id="1.2.1.41"/>
    </reaction>
</comment>
<keyword evidence="3 7" id="KW-0641">Proline biosynthesis</keyword>
<dbReference type="NCBIfam" id="NF001221">
    <property type="entry name" value="PRK00197.1"/>
    <property type="match status" value="1"/>
</dbReference>
<dbReference type="PROSITE" id="PS01223">
    <property type="entry name" value="PROA"/>
    <property type="match status" value="1"/>
</dbReference>
<dbReference type="EC" id="1.2.1.41" evidence="7"/>
<evidence type="ECO:0000256" key="1">
    <source>
        <dbReference type="ARBA" id="ARBA00004985"/>
    </source>
</evidence>
<dbReference type="HAMAP" id="MF_00412">
    <property type="entry name" value="ProA"/>
    <property type="match status" value="1"/>
</dbReference>
<dbReference type="RefSeq" id="WP_326926279.1">
    <property type="nucleotide sequence ID" value="NZ_CP123443.1"/>
</dbReference>
<comment type="subcellular location">
    <subcellularLocation>
        <location evidence="7">Cytoplasm</location>
    </subcellularLocation>
</comment>
<evidence type="ECO:0000256" key="6">
    <source>
        <dbReference type="ARBA" id="ARBA00049024"/>
    </source>
</evidence>
<evidence type="ECO:0000256" key="3">
    <source>
        <dbReference type="ARBA" id="ARBA00022650"/>
    </source>
</evidence>
<evidence type="ECO:0000256" key="4">
    <source>
        <dbReference type="ARBA" id="ARBA00022857"/>
    </source>
</evidence>
<comment type="similarity">
    <text evidence="7">Belongs to the gamma-glutamyl phosphate reductase family.</text>
</comment>
<dbReference type="Proteomes" id="UP001228690">
    <property type="component" value="Chromosome"/>
</dbReference>
<dbReference type="InterPro" id="IPR012134">
    <property type="entry name" value="Glu-5-SA_DH"/>
</dbReference>
<keyword evidence="4 7" id="KW-0521">NADP</keyword>
<gene>
    <name evidence="7" type="primary">proA</name>
    <name evidence="8" type="ORF">P0082_06415</name>
</gene>
<dbReference type="SUPFAM" id="SSF53720">
    <property type="entry name" value="ALDH-like"/>
    <property type="match status" value="1"/>
</dbReference>
<dbReference type="NCBIfam" id="TIGR00407">
    <property type="entry name" value="proA"/>
    <property type="match status" value="1"/>
</dbReference>
<dbReference type="CDD" id="cd07079">
    <property type="entry name" value="ALDH_F18-19_ProA-GPR"/>
    <property type="match status" value="1"/>
</dbReference>
<keyword evidence="7" id="KW-0963">Cytoplasm</keyword>
<dbReference type="InterPro" id="IPR020593">
    <property type="entry name" value="G-glutamylP_reductase_CS"/>
</dbReference>
<dbReference type="Gene3D" id="3.40.309.10">
    <property type="entry name" value="Aldehyde Dehydrogenase, Chain A, domain 2"/>
    <property type="match status" value="1"/>
</dbReference>
<evidence type="ECO:0000256" key="5">
    <source>
        <dbReference type="ARBA" id="ARBA00023002"/>
    </source>
</evidence>
<dbReference type="InterPro" id="IPR016161">
    <property type="entry name" value="Ald_DH/histidinol_DH"/>
</dbReference>
<protein>
    <recommendedName>
        <fullName evidence="7">Gamma-glutamyl phosphate reductase</fullName>
        <shortName evidence="7">GPR</shortName>
        <ecNumber evidence="7">1.2.1.41</ecNumber>
    </recommendedName>
    <alternativeName>
        <fullName evidence="7">Glutamate-5-semialdehyde dehydrogenase</fullName>
    </alternativeName>
    <alternativeName>
        <fullName evidence="7">Glutamyl-gamma-semialdehyde dehydrogenase</fullName>
        <shortName evidence="7">GSA dehydrogenase</shortName>
    </alternativeName>
</protein>
<evidence type="ECO:0000256" key="2">
    <source>
        <dbReference type="ARBA" id="ARBA00022605"/>
    </source>
</evidence>
<keyword evidence="5 7" id="KW-0560">Oxidoreductase</keyword>
<evidence type="ECO:0000313" key="9">
    <source>
        <dbReference type="Proteomes" id="UP001228690"/>
    </source>
</evidence>
<evidence type="ECO:0000313" key="8">
    <source>
        <dbReference type="EMBL" id="WGK68114.1"/>
    </source>
</evidence>
<sequence length="418" mass="46130">MTDLQQQLKKLKTLWRKEKSKALEQSSILLCGLAAQLRDSTVQQQILTANQKDLAKLRPEDSMYDRLLLNEQRLTDIATDLEQVAALPGPVGQELYRHDMANGVQIHLQRVPIGLVLVIYESRPNVTIDLFALALRTGNLLLLKGGKEAFESNSCLVGLIRQQLEANGLNAEWVTLLGTSREECGLLLQQHQFIDLCIPRGSASLIRFVREHSQVPVIETGAGVVHLFCDRSARPEMAAELIYNSKMRRLSVCNALDCLLLHRQHLPQLPRLVAELAKARVKLHCDQPSYTALESDYPAELLTKATEASYGQEFLSAGMCVKVVDNLAKAIEHIEQYGSHHTEVIVTEEPANAILFCEEVDAASIFVNMASGFSDGGQFGLGAEVGISTQKLHARGPMGLEALTCAKWFGQGNGQTRS</sequence>
<organism evidence="8 9">
    <name type="scientific">Candidatus Haliotispira prima</name>
    <dbReference type="NCBI Taxonomy" id="3034016"/>
    <lineage>
        <taxon>Bacteria</taxon>
        <taxon>Pseudomonadati</taxon>
        <taxon>Spirochaetota</taxon>
        <taxon>Spirochaetia</taxon>
        <taxon>Spirochaetales</taxon>
        <taxon>Spirochaetaceae</taxon>
        <taxon>Candidatus Haliotispira</taxon>
    </lineage>
</organism>
<dbReference type="PANTHER" id="PTHR11063">
    <property type="entry name" value="GLUTAMATE SEMIALDEHYDE DEHYDROGENASE"/>
    <property type="match status" value="1"/>
</dbReference>
<dbReference type="PIRSF" id="PIRSF000151">
    <property type="entry name" value="GPR"/>
    <property type="match status" value="1"/>
</dbReference>
<dbReference type="InterPro" id="IPR016162">
    <property type="entry name" value="Ald_DH_N"/>
</dbReference>
<name>A0ABY8MDS5_9SPIO</name>
<dbReference type="InterPro" id="IPR016163">
    <property type="entry name" value="Ald_DH_C"/>
</dbReference>
<dbReference type="PANTHER" id="PTHR11063:SF8">
    <property type="entry name" value="DELTA-1-PYRROLINE-5-CARBOXYLATE SYNTHASE"/>
    <property type="match status" value="1"/>
</dbReference>
<keyword evidence="9" id="KW-1185">Reference proteome</keyword>
<proteinExistence type="inferred from homology"/>
<dbReference type="Gene3D" id="3.40.605.10">
    <property type="entry name" value="Aldehyde Dehydrogenase, Chain A, domain 1"/>
    <property type="match status" value="1"/>
</dbReference>
<dbReference type="GO" id="GO:0004350">
    <property type="term" value="F:glutamate-5-semialdehyde dehydrogenase activity"/>
    <property type="evidence" value="ECO:0007669"/>
    <property type="project" value="UniProtKB-EC"/>
</dbReference>
<accession>A0ABY8MDS5</accession>